<keyword evidence="2" id="KW-1185">Reference proteome</keyword>
<name>A0ABZ2TPN0_9RHOB</name>
<keyword evidence="1" id="KW-0614">Plasmid</keyword>
<protein>
    <recommendedName>
        <fullName evidence="3">DUF2188 domain-containing protein</fullName>
    </recommendedName>
</protein>
<evidence type="ECO:0008006" key="3">
    <source>
        <dbReference type="Google" id="ProtNLM"/>
    </source>
</evidence>
<reference evidence="1 2" key="1">
    <citation type="submission" date="2024-02" db="EMBL/GenBank/DDBJ databases">
        <title>Roseovarius strain W115 nov., isolated from a marine algae.</title>
        <authorList>
            <person name="Lee M.W."/>
            <person name="Lee J.K."/>
            <person name="Kim J.M."/>
            <person name="Choi D.G."/>
            <person name="Baek J.H."/>
            <person name="Bayburt H."/>
            <person name="Jung J.J."/>
            <person name="Han D.M."/>
            <person name="Jeon C.O."/>
        </authorList>
    </citation>
    <scope>NUCLEOTIDE SEQUENCE [LARGE SCALE GENOMIC DNA]</scope>
    <source>
        <strain evidence="1 2">W115</strain>
        <plasmid evidence="1 2">unnamed1</plasmid>
    </source>
</reference>
<gene>
    <name evidence="1" type="ORF">RZS32_018885</name>
</gene>
<dbReference type="Proteomes" id="UP001281305">
    <property type="component" value="Plasmid unnamed1"/>
</dbReference>
<dbReference type="RefSeq" id="WP_317054366.1">
    <property type="nucleotide sequence ID" value="NZ_CP146607.1"/>
</dbReference>
<geneLocation type="plasmid" evidence="1 2">
    <name>unnamed1</name>
</geneLocation>
<proteinExistence type="predicted"/>
<accession>A0ABZ2TPN0</accession>
<sequence length="95" mass="10820">MTASILEMTVSRGKLWGATYTWSEAIKNHAEASHDGCCRFIVTKNGIWLEGDDRHRSYRTKLPKGAESHARACIADEKLVQSRRDPRLWVGARYT</sequence>
<evidence type="ECO:0000313" key="1">
    <source>
        <dbReference type="EMBL" id="WYK20153.1"/>
    </source>
</evidence>
<organism evidence="1 2">
    <name type="scientific">Roseovarius rhodophyticola</name>
    <dbReference type="NCBI Taxonomy" id="3080827"/>
    <lineage>
        <taxon>Bacteria</taxon>
        <taxon>Pseudomonadati</taxon>
        <taxon>Pseudomonadota</taxon>
        <taxon>Alphaproteobacteria</taxon>
        <taxon>Rhodobacterales</taxon>
        <taxon>Roseobacteraceae</taxon>
        <taxon>Roseovarius</taxon>
    </lineage>
</organism>
<dbReference type="EMBL" id="CP146607">
    <property type="protein sequence ID" value="WYK20153.1"/>
    <property type="molecule type" value="Genomic_DNA"/>
</dbReference>
<evidence type="ECO:0000313" key="2">
    <source>
        <dbReference type="Proteomes" id="UP001281305"/>
    </source>
</evidence>